<dbReference type="AlphaFoldDB" id="A0A0F1Q3Y9"/>
<sequence length="170" mass="19001">MTDISTLSQRLTTPTLHFVLLTVATCGIWPLLWLYRKQQIISDTTGYPVCGNLFIIWLAVCFGLGRQFGVMASPDLAGYYTGSDTLLALSGILSLTCGVMYIVWAFKARAALRHYALNTFRFDLKMNAFYTVVLNVFYITYCINDMPQALAKHRIIHGQAPVPPESPSPQ</sequence>
<evidence type="ECO:0000313" key="4">
    <source>
        <dbReference type="Proteomes" id="UP000076008"/>
    </source>
</evidence>
<feature type="transmembrane region" description="Helical" evidence="1">
    <location>
        <begin position="127"/>
        <end position="144"/>
    </location>
</feature>
<dbReference type="RefSeq" id="WP_009652395.1">
    <property type="nucleotide sequence ID" value="NZ_FJXR01000032.1"/>
</dbReference>
<dbReference type="EMBL" id="FJXR01000032">
    <property type="protein sequence ID" value="CZW16001.1"/>
    <property type="molecule type" value="Genomic_DNA"/>
</dbReference>
<feature type="transmembrane region" description="Helical" evidence="1">
    <location>
        <begin position="47"/>
        <end position="65"/>
    </location>
</feature>
<dbReference type="InterPro" id="IPR025328">
    <property type="entry name" value="DUF4234"/>
</dbReference>
<dbReference type="GeneID" id="63140402"/>
<evidence type="ECO:0000313" key="3">
    <source>
        <dbReference type="EMBL" id="CZW16001.1"/>
    </source>
</evidence>
<keyword evidence="1" id="KW-1133">Transmembrane helix</keyword>
<keyword evidence="1" id="KW-0472">Membrane</keyword>
<dbReference type="Pfam" id="PF14018">
    <property type="entry name" value="DUF4234"/>
    <property type="match status" value="1"/>
</dbReference>
<feature type="transmembrane region" description="Helical" evidence="1">
    <location>
        <begin position="15"/>
        <end position="35"/>
    </location>
</feature>
<dbReference type="Proteomes" id="UP000076008">
    <property type="component" value="Unassembled WGS sequence"/>
</dbReference>
<keyword evidence="1" id="KW-0812">Transmembrane</keyword>
<protein>
    <recommendedName>
        <fullName evidence="2">DUF4234 domain-containing protein</fullName>
    </recommendedName>
</protein>
<accession>A0A0F1Q3Y9</accession>
<name>A0A0F1Q3Y9_ENTCL</name>
<feature type="transmembrane region" description="Helical" evidence="1">
    <location>
        <begin position="85"/>
        <end position="106"/>
    </location>
</feature>
<feature type="domain" description="DUF4234" evidence="2">
    <location>
        <begin position="15"/>
        <end position="113"/>
    </location>
</feature>
<reference evidence="3 4" key="1">
    <citation type="submission" date="2016-03" db="EMBL/GenBank/DDBJ databases">
        <authorList>
            <consortium name="Pathogen Informatics"/>
        </authorList>
    </citation>
    <scope>NUCLEOTIDE SEQUENCE [LARGE SCALE GENOMIC DNA]</scope>
    <source>
        <strain evidence="4">e1252</strain>
    </source>
</reference>
<evidence type="ECO:0000259" key="2">
    <source>
        <dbReference type="Pfam" id="PF14018"/>
    </source>
</evidence>
<gene>
    <name evidence="3" type="ORF">SAMEA2273318_04163</name>
</gene>
<proteinExistence type="predicted"/>
<evidence type="ECO:0000256" key="1">
    <source>
        <dbReference type="SAM" id="Phobius"/>
    </source>
</evidence>
<organism evidence="3 4">
    <name type="scientific">Enterobacter cloacae</name>
    <dbReference type="NCBI Taxonomy" id="550"/>
    <lineage>
        <taxon>Bacteria</taxon>
        <taxon>Pseudomonadati</taxon>
        <taxon>Pseudomonadota</taxon>
        <taxon>Gammaproteobacteria</taxon>
        <taxon>Enterobacterales</taxon>
        <taxon>Enterobacteriaceae</taxon>
        <taxon>Enterobacter</taxon>
        <taxon>Enterobacter cloacae complex</taxon>
    </lineage>
</organism>